<comment type="catalytic activity">
    <reaction evidence="6">
        <text>hydrogencarbonate + H(+) = CO2 + H2O</text>
        <dbReference type="Rhea" id="RHEA:10748"/>
        <dbReference type="ChEBI" id="CHEBI:15377"/>
        <dbReference type="ChEBI" id="CHEBI:15378"/>
        <dbReference type="ChEBI" id="CHEBI:16526"/>
        <dbReference type="ChEBI" id="CHEBI:17544"/>
        <dbReference type="EC" id="4.2.1.1"/>
    </reaction>
</comment>
<evidence type="ECO:0000256" key="4">
    <source>
        <dbReference type="ARBA" id="ARBA00023239"/>
    </source>
</evidence>
<dbReference type="PANTHER" id="PTHR11002">
    <property type="entry name" value="CARBONIC ANHYDRASE"/>
    <property type="match status" value="1"/>
</dbReference>
<dbReference type="GO" id="GO:0015976">
    <property type="term" value="P:carbon utilization"/>
    <property type="evidence" value="ECO:0007669"/>
    <property type="project" value="InterPro"/>
</dbReference>
<evidence type="ECO:0000256" key="3">
    <source>
        <dbReference type="ARBA" id="ARBA00022833"/>
    </source>
</evidence>
<dbReference type="EC" id="4.2.1.1" evidence="2"/>
<dbReference type="CDD" id="cd03378">
    <property type="entry name" value="beta_CA_cladeC"/>
    <property type="match status" value="1"/>
</dbReference>
<dbReference type="GO" id="GO:0008270">
    <property type="term" value="F:zinc ion binding"/>
    <property type="evidence" value="ECO:0007669"/>
    <property type="project" value="InterPro"/>
</dbReference>
<dbReference type="EMBL" id="BOPH01000088">
    <property type="protein sequence ID" value="GIJ71533.1"/>
    <property type="molecule type" value="Genomic_DNA"/>
</dbReference>
<sequence length="200" mass="21342">MSTTPCTPQEALDELLAGNRRFLTGRRLHPNQDADRRAELAHGQRPFAAVFGCSDSRLAAEIVFDRGLGDLFVVRSAGHIAGPEIVASLVYAVTVLKTPLIAVLGHDSCGAVGAAHSLSDIKHGDPALMPIIGRLAPVVAEARRSGVNSPDAVSELHVRRTVEHLRRHEAVVAAIDAGVCRVEGMFYHLAEGRVRVVDAP</sequence>
<dbReference type="SUPFAM" id="SSF53056">
    <property type="entry name" value="beta-carbonic anhydrase, cab"/>
    <property type="match status" value="1"/>
</dbReference>
<dbReference type="SMART" id="SM00947">
    <property type="entry name" value="Pro_CA"/>
    <property type="match status" value="1"/>
</dbReference>
<comment type="similarity">
    <text evidence="1">Belongs to the beta-class carbonic anhydrase family.</text>
</comment>
<dbReference type="GO" id="GO:0004089">
    <property type="term" value="F:carbonate dehydratase activity"/>
    <property type="evidence" value="ECO:0007669"/>
    <property type="project" value="UniProtKB-EC"/>
</dbReference>
<keyword evidence="4" id="KW-0456">Lyase</keyword>
<evidence type="ECO:0000256" key="5">
    <source>
        <dbReference type="ARBA" id="ARBA00024993"/>
    </source>
</evidence>
<dbReference type="Proteomes" id="UP000635606">
    <property type="component" value="Unassembled WGS sequence"/>
</dbReference>
<evidence type="ECO:0000256" key="2">
    <source>
        <dbReference type="ARBA" id="ARBA00012925"/>
    </source>
</evidence>
<keyword evidence="9" id="KW-1185">Reference proteome</keyword>
<evidence type="ECO:0000256" key="6">
    <source>
        <dbReference type="ARBA" id="ARBA00048348"/>
    </source>
</evidence>
<feature type="binding site" evidence="7">
    <location>
        <position position="106"/>
    </location>
    <ligand>
        <name>Zn(2+)</name>
        <dbReference type="ChEBI" id="CHEBI:29105"/>
    </ligand>
</feature>
<comment type="caution">
    <text evidence="8">The sequence shown here is derived from an EMBL/GenBank/DDBJ whole genome shotgun (WGS) entry which is preliminary data.</text>
</comment>
<evidence type="ECO:0000256" key="1">
    <source>
        <dbReference type="ARBA" id="ARBA00006217"/>
    </source>
</evidence>
<evidence type="ECO:0000313" key="9">
    <source>
        <dbReference type="Proteomes" id="UP000635606"/>
    </source>
</evidence>
<proteinExistence type="inferred from homology"/>
<evidence type="ECO:0000313" key="8">
    <source>
        <dbReference type="EMBL" id="GIJ71533.1"/>
    </source>
</evidence>
<name>A0A8J4EEE3_9ACTN</name>
<organism evidence="8 9">
    <name type="scientific">Virgisporangium ochraceum</name>
    <dbReference type="NCBI Taxonomy" id="65505"/>
    <lineage>
        <taxon>Bacteria</taxon>
        <taxon>Bacillati</taxon>
        <taxon>Actinomycetota</taxon>
        <taxon>Actinomycetes</taxon>
        <taxon>Micromonosporales</taxon>
        <taxon>Micromonosporaceae</taxon>
        <taxon>Virgisporangium</taxon>
    </lineage>
</organism>
<keyword evidence="7" id="KW-0479">Metal-binding</keyword>
<comment type="function">
    <text evidence="5">Catalyzes the reversible hydration of carbon dioxide to form bicarbonate.</text>
</comment>
<reference evidence="8" key="1">
    <citation type="submission" date="2021-01" db="EMBL/GenBank/DDBJ databases">
        <title>Whole genome shotgun sequence of Virgisporangium ochraceum NBRC 16418.</title>
        <authorList>
            <person name="Komaki H."/>
            <person name="Tamura T."/>
        </authorList>
    </citation>
    <scope>NUCLEOTIDE SEQUENCE</scope>
    <source>
        <strain evidence="8">NBRC 16418</strain>
    </source>
</reference>
<dbReference type="Pfam" id="PF00484">
    <property type="entry name" value="Pro_CA"/>
    <property type="match status" value="1"/>
</dbReference>
<dbReference type="InterPro" id="IPR001765">
    <property type="entry name" value="Carbonic_anhydrase"/>
</dbReference>
<dbReference type="PANTHER" id="PTHR11002:SF79">
    <property type="entry name" value="CARBONIC ANHYDRASE 2"/>
    <property type="match status" value="1"/>
</dbReference>
<dbReference type="InterPro" id="IPR036874">
    <property type="entry name" value="Carbonic_anhydrase_sf"/>
</dbReference>
<feature type="binding site" evidence="7">
    <location>
        <position position="55"/>
    </location>
    <ligand>
        <name>Zn(2+)</name>
        <dbReference type="ChEBI" id="CHEBI:29105"/>
    </ligand>
</feature>
<dbReference type="RefSeq" id="WP_203931394.1">
    <property type="nucleotide sequence ID" value="NZ_BOPH01000088.1"/>
</dbReference>
<feature type="binding site" evidence="7">
    <location>
        <position position="53"/>
    </location>
    <ligand>
        <name>Zn(2+)</name>
        <dbReference type="ChEBI" id="CHEBI:29105"/>
    </ligand>
</feature>
<dbReference type="PROSITE" id="PS00704">
    <property type="entry name" value="PROK_CO2_ANHYDRASE_1"/>
    <property type="match status" value="1"/>
</dbReference>
<comment type="cofactor">
    <cofactor evidence="7">
        <name>Zn(2+)</name>
        <dbReference type="ChEBI" id="CHEBI:29105"/>
    </cofactor>
    <text evidence="7">Binds 1 zinc ion per subunit.</text>
</comment>
<accession>A0A8J4EEE3</accession>
<gene>
    <name evidence="8" type="ORF">Voc01_064500</name>
</gene>
<evidence type="ECO:0000256" key="7">
    <source>
        <dbReference type="PIRSR" id="PIRSR601765-1"/>
    </source>
</evidence>
<keyword evidence="3 7" id="KW-0862">Zinc</keyword>
<dbReference type="Gene3D" id="3.40.1050.10">
    <property type="entry name" value="Carbonic anhydrase"/>
    <property type="match status" value="1"/>
</dbReference>
<protein>
    <recommendedName>
        <fullName evidence="2">carbonic anhydrase</fullName>
        <ecNumber evidence="2">4.2.1.1</ecNumber>
    </recommendedName>
</protein>
<dbReference type="InterPro" id="IPR015892">
    <property type="entry name" value="Carbonic_anhydrase_CS"/>
</dbReference>
<dbReference type="AlphaFoldDB" id="A0A8J4EEE3"/>
<feature type="binding site" evidence="7">
    <location>
        <position position="109"/>
    </location>
    <ligand>
        <name>Zn(2+)</name>
        <dbReference type="ChEBI" id="CHEBI:29105"/>
    </ligand>
</feature>